<gene>
    <name evidence="2" type="ORF">GSMUA_39400.1</name>
</gene>
<evidence type="ECO:0000256" key="1">
    <source>
        <dbReference type="SAM" id="MobiDB-lite"/>
    </source>
</evidence>
<keyword evidence="4" id="KW-1185">Reference proteome</keyword>
<dbReference type="Gramene" id="Ma07_t15560.1">
    <property type="protein sequence ID" value="Ma07_p15560.1"/>
    <property type="gene ID" value="Ma07_g15560"/>
</dbReference>
<reference evidence="2" key="1">
    <citation type="submission" date="2021-03" db="EMBL/GenBank/DDBJ databases">
        <authorList>
            <consortium name="Genoscope - CEA"/>
            <person name="William W."/>
        </authorList>
    </citation>
    <scope>NUCLEOTIDE SEQUENCE</scope>
    <source>
        <strain evidence="2">Doubled-haploid Pahang</strain>
    </source>
</reference>
<dbReference type="OMA" id="KFMSPGD"/>
<protein>
    <submittedName>
        <fullName evidence="2">(wild Malaysian banana) hypothetical protein</fullName>
    </submittedName>
</protein>
<dbReference type="PANTHER" id="PTHR31865">
    <property type="entry name" value="OSJNBA0071G03.3 PROTEIN"/>
    <property type="match status" value="1"/>
</dbReference>
<dbReference type="Pfam" id="PF07939">
    <property type="entry name" value="DUF1685"/>
    <property type="match status" value="1"/>
</dbReference>
<sequence>MKGEEMLQHCLMSKSSESEGKEDEQAVVIDDPPLTWNAGSAAMGGSKKRLLSKQLSMRETTREAKWEKRRRQTLHRRHMMMEAGNDEEKAVEKEPGDDGERRLSGRVKSLTDEDLDELRGCIELGFGFSEEEGGHDLRHTLPALDLYFAVNRQVSDPKLWSSPSPASTPTSTSSPSTLCGPLSPRSPDEQTRSGSSEAWKIFNPGDNPQHVKARLRHWAQAVACSLKQSN</sequence>
<feature type="compositionally biased region" description="Low complexity" evidence="1">
    <location>
        <begin position="161"/>
        <end position="177"/>
    </location>
</feature>
<dbReference type="InterPro" id="IPR012881">
    <property type="entry name" value="DUF1685"/>
</dbReference>
<dbReference type="Proteomes" id="UP000012960">
    <property type="component" value="Unplaced"/>
</dbReference>
<dbReference type="AlphaFoldDB" id="A0A804JW44"/>
<evidence type="ECO:0000313" key="2">
    <source>
        <dbReference type="EMBL" id="CAG1856698.1"/>
    </source>
</evidence>
<feature type="compositionally biased region" description="Basic and acidic residues" evidence="1">
    <location>
        <begin position="86"/>
        <end position="103"/>
    </location>
</feature>
<proteinExistence type="predicted"/>
<dbReference type="OrthoDB" id="1912729at2759"/>
<organism evidence="3 4">
    <name type="scientific">Musa acuminata subsp. malaccensis</name>
    <name type="common">Wild banana</name>
    <name type="synonym">Musa malaccensis</name>
    <dbReference type="NCBI Taxonomy" id="214687"/>
    <lineage>
        <taxon>Eukaryota</taxon>
        <taxon>Viridiplantae</taxon>
        <taxon>Streptophyta</taxon>
        <taxon>Embryophyta</taxon>
        <taxon>Tracheophyta</taxon>
        <taxon>Spermatophyta</taxon>
        <taxon>Magnoliopsida</taxon>
        <taxon>Liliopsida</taxon>
        <taxon>Zingiberales</taxon>
        <taxon>Musaceae</taxon>
        <taxon>Musa</taxon>
    </lineage>
</organism>
<feature type="compositionally biased region" description="Basic residues" evidence="1">
    <location>
        <begin position="67"/>
        <end position="78"/>
    </location>
</feature>
<dbReference type="EMBL" id="HG996473">
    <property type="protein sequence ID" value="CAG1856698.1"/>
    <property type="molecule type" value="Genomic_DNA"/>
</dbReference>
<dbReference type="PANTHER" id="PTHR31865:SF3">
    <property type="entry name" value="PHOSPHODIESTERASE EPSILON-1, PUTATIVE (DUF1685)-RELATED"/>
    <property type="match status" value="1"/>
</dbReference>
<reference evidence="3" key="2">
    <citation type="submission" date="2021-05" db="UniProtKB">
        <authorList>
            <consortium name="EnsemblPlants"/>
        </authorList>
    </citation>
    <scope>IDENTIFICATION</scope>
    <source>
        <strain evidence="3">subsp. malaccensis</strain>
    </source>
</reference>
<name>A0A804JW44_MUSAM</name>
<accession>A0A804JW44</accession>
<feature type="region of interest" description="Disordered" evidence="1">
    <location>
        <begin position="157"/>
        <end position="206"/>
    </location>
</feature>
<evidence type="ECO:0000313" key="3">
    <source>
        <dbReference type="EnsemblPlants" id="Ma07_p15560.1"/>
    </source>
</evidence>
<evidence type="ECO:0000313" key="4">
    <source>
        <dbReference type="Proteomes" id="UP000012960"/>
    </source>
</evidence>
<feature type="region of interest" description="Disordered" evidence="1">
    <location>
        <begin position="1"/>
        <end position="105"/>
    </location>
</feature>
<dbReference type="EnsemblPlants" id="Ma07_t15560.1">
    <property type="protein sequence ID" value="Ma07_p15560.1"/>
    <property type="gene ID" value="Ma07_g15560"/>
</dbReference>